<reference evidence="1 2" key="1">
    <citation type="submission" date="2018-06" db="EMBL/GenBank/DDBJ databases">
        <title>Comparative genomics of Bradyrhizobium nodulating Arachidis hypogaea.</title>
        <authorList>
            <person name="Li Y."/>
        </authorList>
    </citation>
    <scope>NUCLEOTIDE SEQUENCE [LARGE SCALE GENOMIC DNA]</scope>
    <source>
        <strain evidence="1 2">CCBAU 051107</strain>
    </source>
</reference>
<dbReference type="InterPro" id="IPR001087">
    <property type="entry name" value="GDSL"/>
</dbReference>
<evidence type="ECO:0008006" key="3">
    <source>
        <dbReference type="Google" id="ProtNLM"/>
    </source>
</evidence>
<evidence type="ECO:0000313" key="1">
    <source>
        <dbReference type="EMBL" id="QOZ69305.1"/>
    </source>
</evidence>
<dbReference type="KEGG" id="barh:WN72_25550"/>
<dbReference type="CDD" id="cd00229">
    <property type="entry name" value="SGNH_hydrolase"/>
    <property type="match status" value="1"/>
</dbReference>
<proteinExistence type="predicted"/>
<dbReference type="EMBL" id="CP030050">
    <property type="protein sequence ID" value="QOZ69305.1"/>
    <property type="molecule type" value="Genomic_DNA"/>
</dbReference>
<sequence>MFVFVLLSVEGMAQLWRYVRNARIPVATETFQVRSFTRLVDDARHVTAVPDSTNPNYGNGWGISTDAYGFRRGAQRTEPDCPNVVFIGDSVPFGYGEPDNASMPSKLFERLQKANDVRCVINAAIPSYSLFQAVARFEHEIAGKFNISALYLQFFDPATQFSRLGADWRPEVDWTTEAVLVKKKWQPIASVELIRDQLLRLDVITPIDEQSLNRYRLEIRQALERLHDLAVRAGVKQLIVAPITVPYSSYQRWPPALRSAIDAANDESKQFSVRHADTSFLDTIGLLRDYPEDDVFVDKCCHMTERGNDLVAEQVQRLIASERRQ</sequence>
<organism evidence="1 2">
    <name type="scientific">Bradyrhizobium arachidis</name>
    <dbReference type="NCBI Taxonomy" id="858423"/>
    <lineage>
        <taxon>Bacteria</taxon>
        <taxon>Pseudomonadati</taxon>
        <taxon>Pseudomonadota</taxon>
        <taxon>Alphaproteobacteria</taxon>
        <taxon>Hyphomicrobiales</taxon>
        <taxon>Nitrobacteraceae</taxon>
        <taxon>Bradyrhizobium</taxon>
    </lineage>
</organism>
<dbReference type="Gene3D" id="3.40.50.1110">
    <property type="entry name" value="SGNH hydrolase"/>
    <property type="match status" value="1"/>
</dbReference>
<dbReference type="SUPFAM" id="SSF52266">
    <property type="entry name" value="SGNH hydrolase"/>
    <property type="match status" value="1"/>
</dbReference>
<evidence type="ECO:0000313" key="2">
    <source>
        <dbReference type="Proteomes" id="UP000594015"/>
    </source>
</evidence>
<dbReference type="AlphaFoldDB" id="A0AAE7NS32"/>
<dbReference type="InterPro" id="IPR036514">
    <property type="entry name" value="SGNH_hydro_sf"/>
</dbReference>
<name>A0AAE7NS32_9BRAD</name>
<accession>A0AAE7NS32</accession>
<dbReference type="Pfam" id="PF00657">
    <property type="entry name" value="Lipase_GDSL"/>
    <property type="match status" value="1"/>
</dbReference>
<protein>
    <recommendedName>
        <fullName evidence="3">GDSL-like Lipase/Acylhydrolase family protein</fullName>
    </recommendedName>
</protein>
<dbReference type="Proteomes" id="UP000594015">
    <property type="component" value="Chromosome"/>
</dbReference>
<gene>
    <name evidence="1" type="ORF">WN72_25550</name>
</gene>
<dbReference type="GO" id="GO:0016788">
    <property type="term" value="F:hydrolase activity, acting on ester bonds"/>
    <property type="evidence" value="ECO:0007669"/>
    <property type="project" value="InterPro"/>
</dbReference>